<evidence type="ECO:0000256" key="3">
    <source>
        <dbReference type="ARBA" id="ARBA00023163"/>
    </source>
</evidence>
<feature type="domain" description="HTH tetR-type" evidence="5">
    <location>
        <begin position="10"/>
        <end position="71"/>
    </location>
</feature>
<sequence>MVGIRAKQKEKTRRALINAALNQLSPQTTFSSLSLREVAREAHIAPTSFYRHFQNMDELGLTLVDEAGLTLRQLLRQSRQRLADGGSVIRISVEIFMDFISQNSSVFRLLLQERSGTSKEFRMAIAREIEHFKSELTDYLYADRELPEWLAKIQADAMVRVVFSAGADALDLPAAERTAIAEQTIIQLRMIARGSDTMKQEDPKRAAEPKKP</sequence>
<comment type="caution">
    <text evidence="6">The sequence shown here is derived from an EMBL/GenBank/DDBJ whole genome shotgun (WGS) entry which is preliminary data.</text>
</comment>
<dbReference type="Gene3D" id="1.10.357.10">
    <property type="entry name" value="Tetracycline Repressor, domain 2"/>
    <property type="match status" value="1"/>
</dbReference>
<protein>
    <submittedName>
        <fullName evidence="6">HTH-type transcriptional repressor FabR</fullName>
    </submittedName>
</protein>
<dbReference type="Proteomes" id="UP000320359">
    <property type="component" value="Unassembled WGS sequence"/>
</dbReference>
<gene>
    <name evidence="6" type="primary">fabR</name>
    <name evidence="6" type="ORF">FM042_08550</name>
</gene>
<name>A0A552X1U6_9GAMM</name>
<dbReference type="OrthoDB" id="8617654at2"/>
<keyword evidence="3" id="KW-0804">Transcription</keyword>
<dbReference type="PANTHER" id="PTHR47752:SF1">
    <property type="entry name" value="HTH-TYPE TRANSCRIPTIONAL REPRESSOR FABR"/>
    <property type="match status" value="1"/>
</dbReference>
<dbReference type="InterPro" id="IPR009057">
    <property type="entry name" value="Homeodomain-like_sf"/>
</dbReference>
<dbReference type="InterPro" id="IPR001647">
    <property type="entry name" value="HTH_TetR"/>
</dbReference>
<dbReference type="AlphaFoldDB" id="A0A552X1U6"/>
<evidence type="ECO:0000256" key="4">
    <source>
        <dbReference type="PROSITE-ProRule" id="PRU00335"/>
    </source>
</evidence>
<proteinExistence type="predicted"/>
<dbReference type="NCBIfam" id="NF008402">
    <property type="entry name" value="PRK11202.1"/>
    <property type="match status" value="1"/>
</dbReference>
<evidence type="ECO:0000256" key="2">
    <source>
        <dbReference type="ARBA" id="ARBA00023125"/>
    </source>
</evidence>
<keyword evidence="2 4" id="KW-0238">DNA-binding</keyword>
<dbReference type="Pfam" id="PF00440">
    <property type="entry name" value="TetR_N"/>
    <property type="match status" value="1"/>
</dbReference>
<dbReference type="Pfam" id="PF21943">
    <property type="entry name" value="TetR_C_46"/>
    <property type="match status" value="1"/>
</dbReference>
<dbReference type="Gene3D" id="1.10.10.60">
    <property type="entry name" value="Homeodomain-like"/>
    <property type="match status" value="1"/>
</dbReference>
<evidence type="ECO:0000313" key="7">
    <source>
        <dbReference type="Proteomes" id="UP000320359"/>
    </source>
</evidence>
<evidence type="ECO:0000313" key="6">
    <source>
        <dbReference type="EMBL" id="TRW49020.1"/>
    </source>
</evidence>
<dbReference type="GO" id="GO:0003677">
    <property type="term" value="F:DNA binding"/>
    <property type="evidence" value="ECO:0007669"/>
    <property type="project" value="UniProtKB-UniRule"/>
</dbReference>
<evidence type="ECO:0000259" key="5">
    <source>
        <dbReference type="PROSITE" id="PS50977"/>
    </source>
</evidence>
<dbReference type="EMBL" id="VJWL01000002">
    <property type="protein sequence ID" value="TRW49020.1"/>
    <property type="molecule type" value="Genomic_DNA"/>
</dbReference>
<dbReference type="InterPro" id="IPR050692">
    <property type="entry name" value="HTH_transcr_repressor_FabR"/>
</dbReference>
<dbReference type="FunFam" id="1.10.10.60:FF:000034">
    <property type="entry name" value="HTH-type transcriptional repressor FabR"/>
    <property type="match status" value="1"/>
</dbReference>
<keyword evidence="1" id="KW-0805">Transcription regulation</keyword>
<keyword evidence="7" id="KW-1185">Reference proteome</keyword>
<dbReference type="PROSITE" id="PS50977">
    <property type="entry name" value="HTH_TETR_2"/>
    <property type="match status" value="1"/>
</dbReference>
<evidence type="ECO:0000256" key="1">
    <source>
        <dbReference type="ARBA" id="ARBA00023015"/>
    </source>
</evidence>
<dbReference type="InterPro" id="IPR054129">
    <property type="entry name" value="DesT_TetR_C"/>
</dbReference>
<feature type="DNA-binding region" description="H-T-H motif" evidence="4">
    <location>
        <begin position="34"/>
        <end position="53"/>
    </location>
</feature>
<dbReference type="SUPFAM" id="SSF46689">
    <property type="entry name" value="Homeodomain-like"/>
    <property type="match status" value="1"/>
</dbReference>
<dbReference type="PANTHER" id="PTHR47752">
    <property type="entry name" value="HTH-TYPE TRANSCRIPTIONAL REPRESSOR FABR"/>
    <property type="match status" value="1"/>
</dbReference>
<dbReference type="RefSeq" id="WP_143236004.1">
    <property type="nucleotide sequence ID" value="NZ_VJWL01000002.1"/>
</dbReference>
<accession>A0A552X1U6</accession>
<reference evidence="6 7" key="1">
    <citation type="submission" date="2019-07" db="EMBL/GenBank/DDBJ databases">
        <authorList>
            <person name="Yang M."/>
            <person name="Zhao D."/>
            <person name="Xiang H."/>
        </authorList>
    </citation>
    <scope>NUCLEOTIDE SEQUENCE [LARGE SCALE GENOMIC DNA]</scope>
    <source>
        <strain evidence="6 7">IM1326</strain>
    </source>
</reference>
<organism evidence="6 7">
    <name type="scientific">Aliidiomarina halalkaliphila</name>
    <dbReference type="NCBI Taxonomy" id="2593535"/>
    <lineage>
        <taxon>Bacteria</taxon>
        <taxon>Pseudomonadati</taxon>
        <taxon>Pseudomonadota</taxon>
        <taxon>Gammaproteobacteria</taxon>
        <taxon>Alteromonadales</taxon>
        <taxon>Idiomarinaceae</taxon>
        <taxon>Aliidiomarina</taxon>
    </lineage>
</organism>